<evidence type="ECO:0000256" key="7">
    <source>
        <dbReference type="ARBA" id="ARBA00022723"/>
    </source>
</evidence>
<evidence type="ECO:0000256" key="3">
    <source>
        <dbReference type="ARBA" id="ARBA00004721"/>
    </source>
</evidence>
<protein>
    <submittedName>
        <fullName evidence="14">Cytochrome P450</fullName>
    </submittedName>
</protein>
<dbReference type="Pfam" id="PF00067">
    <property type="entry name" value="p450"/>
    <property type="match status" value="1"/>
</dbReference>
<keyword evidence="10 13" id="KW-0408">Iron</keyword>
<dbReference type="InterPro" id="IPR001128">
    <property type="entry name" value="Cyt_P450"/>
</dbReference>
<dbReference type="OrthoDB" id="1470350at2759"/>
<dbReference type="PANTHER" id="PTHR24305:SF166">
    <property type="entry name" value="CYTOCHROME P450 12A4, MITOCHONDRIAL-RELATED"/>
    <property type="match status" value="1"/>
</dbReference>
<keyword evidence="7 13" id="KW-0479">Metal-binding</keyword>
<gene>
    <name evidence="14" type="ORF">BDN70DRAFT_885036</name>
</gene>
<dbReference type="GO" id="GO:0005506">
    <property type="term" value="F:iron ion binding"/>
    <property type="evidence" value="ECO:0007669"/>
    <property type="project" value="InterPro"/>
</dbReference>
<dbReference type="PANTHER" id="PTHR24305">
    <property type="entry name" value="CYTOCHROME P450"/>
    <property type="match status" value="1"/>
</dbReference>
<dbReference type="EMBL" id="MU155389">
    <property type="protein sequence ID" value="KAF9474249.1"/>
    <property type="molecule type" value="Genomic_DNA"/>
</dbReference>
<dbReference type="CDD" id="cd11069">
    <property type="entry name" value="CYP_FUM15-like"/>
    <property type="match status" value="1"/>
</dbReference>
<dbReference type="GO" id="GO:0016020">
    <property type="term" value="C:membrane"/>
    <property type="evidence" value="ECO:0007669"/>
    <property type="project" value="UniProtKB-SubCell"/>
</dbReference>
<evidence type="ECO:0000313" key="15">
    <source>
        <dbReference type="Proteomes" id="UP000807469"/>
    </source>
</evidence>
<evidence type="ECO:0000256" key="1">
    <source>
        <dbReference type="ARBA" id="ARBA00001971"/>
    </source>
</evidence>
<evidence type="ECO:0000256" key="9">
    <source>
        <dbReference type="ARBA" id="ARBA00023002"/>
    </source>
</evidence>
<organism evidence="14 15">
    <name type="scientific">Pholiota conissans</name>
    <dbReference type="NCBI Taxonomy" id="109636"/>
    <lineage>
        <taxon>Eukaryota</taxon>
        <taxon>Fungi</taxon>
        <taxon>Dikarya</taxon>
        <taxon>Basidiomycota</taxon>
        <taxon>Agaricomycotina</taxon>
        <taxon>Agaricomycetes</taxon>
        <taxon>Agaricomycetidae</taxon>
        <taxon>Agaricales</taxon>
        <taxon>Agaricineae</taxon>
        <taxon>Strophariaceae</taxon>
        <taxon>Pholiota</taxon>
    </lineage>
</organism>
<accession>A0A9P6CVJ8</accession>
<comment type="subcellular location">
    <subcellularLocation>
        <location evidence="2">Membrane</location>
    </subcellularLocation>
</comment>
<keyword evidence="15" id="KW-1185">Reference proteome</keyword>
<dbReference type="GO" id="GO:0016705">
    <property type="term" value="F:oxidoreductase activity, acting on paired donors, with incorporation or reduction of molecular oxygen"/>
    <property type="evidence" value="ECO:0007669"/>
    <property type="project" value="InterPro"/>
</dbReference>
<sequence>MPSVAHLFLLLLKALSIYAISWTLWKLFRQFFVRTALDNIAGPAPTSLWKGAFPQVFNPNAWDFHREMAETYGSVIKIKALFGENQLYVFDPKAMHHIIVKDQYIYEETSAFIEGNKLIFGPGLLGTLNEQHRKQRKMLNPVFSIAHMREMIPTFYDITHKLEAAFTQRVKNGPQEIEILSWMTRTALELIAQSGLGYSFDPLTEDAVPHPYSPSVKMLVPINMRVFFLRTYLLASLVKIGGPRFRRFLLNLVPWKPLHNIRDISDVLHKTSVEIFENKRKALAEGDEAVERQVGQGKDILSILMRANMEASKEDALTEEELLGQVSTLTFAAMDTTSSALSRILWLLAGHQDVQDKLRHEIRQAREEHGGDLPYDKLVALPYLDAICRETLRLYAPVSVVQRTTRQDVVLPLGTPIKGLNGEEINEIPIPSNTNIIVGIMAANRNPEIWGPDSYEWKPERWLAPLPESVTGAHLPGIYSHLMTFIGGGRACIGFKFSQLEMKVVLLLLIDAFRFSLSKKEIYWQMNGIATPTLANSDDKRPQLPMVIELAK</sequence>
<evidence type="ECO:0000256" key="8">
    <source>
        <dbReference type="ARBA" id="ARBA00022989"/>
    </source>
</evidence>
<dbReference type="Gene3D" id="1.10.630.10">
    <property type="entry name" value="Cytochrome P450"/>
    <property type="match status" value="1"/>
</dbReference>
<evidence type="ECO:0000256" key="6">
    <source>
        <dbReference type="ARBA" id="ARBA00022692"/>
    </source>
</evidence>
<dbReference type="InterPro" id="IPR036396">
    <property type="entry name" value="Cyt_P450_sf"/>
</dbReference>
<keyword evidence="9" id="KW-0560">Oxidoreductase</keyword>
<evidence type="ECO:0000256" key="11">
    <source>
        <dbReference type="ARBA" id="ARBA00023033"/>
    </source>
</evidence>
<keyword evidence="12" id="KW-0472">Membrane</keyword>
<comment type="pathway">
    <text evidence="3">Secondary metabolite biosynthesis; terpenoid biosynthesis.</text>
</comment>
<evidence type="ECO:0000256" key="13">
    <source>
        <dbReference type="PIRSR" id="PIRSR602401-1"/>
    </source>
</evidence>
<feature type="binding site" description="axial binding residue" evidence="13">
    <location>
        <position position="492"/>
    </location>
    <ligand>
        <name>heme</name>
        <dbReference type="ChEBI" id="CHEBI:30413"/>
    </ligand>
    <ligandPart>
        <name>Fe</name>
        <dbReference type="ChEBI" id="CHEBI:18248"/>
    </ligandPart>
</feature>
<dbReference type="PRINTS" id="PR00385">
    <property type="entry name" value="P450"/>
</dbReference>
<dbReference type="InterPro" id="IPR050121">
    <property type="entry name" value="Cytochrome_P450_monoxygenase"/>
</dbReference>
<evidence type="ECO:0000256" key="2">
    <source>
        <dbReference type="ARBA" id="ARBA00004370"/>
    </source>
</evidence>
<reference evidence="14" key="1">
    <citation type="submission" date="2020-11" db="EMBL/GenBank/DDBJ databases">
        <authorList>
            <consortium name="DOE Joint Genome Institute"/>
            <person name="Ahrendt S."/>
            <person name="Riley R."/>
            <person name="Andreopoulos W."/>
            <person name="Labutti K."/>
            <person name="Pangilinan J."/>
            <person name="Ruiz-Duenas F.J."/>
            <person name="Barrasa J.M."/>
            <person name="Sanchez-Garcia M."/>
            <person name="Camarero S."/>
            <person name="Miyauchi S."/>
            <person name="Serrano A."/>
            <person name="Linde D."/>
            <person name="Babiker R."/>
            <person name="Drula E."/>
            <person name="Ayuso-Fernandez I."/>
            <person name="Pacheco R."/>
            <person name="Padilla G."/>
            <person name="Ferreira P."/>
            <person name="Barriuso J."/>
            <person name="Kellner H."/>
            <person name="Castanera R."/>
            <person name="Alfaro M."/>
            <person name="Ramirez L."/>
            <person name="Pisabarro A.G."/>
            <person name="Kuo A."/>
            <person name="Tritt A."/>
            <person name="Lipzen A."/>
            <person name="He G."/>
            <person name="Yan M."/>
            <person name="Ng V."/>
            <person name="Cullen D."/>
            <person name="Martin F."/>
            <person name="Rosso M.-N."/>
            <person name="Henrissat B."/>
            <person name="Hibbett D."/>
            <person name="Martinez A.T."/>
            <person name="Grigoriev I.V."/>
        </authorList>
    </citation>
    <scope>NUCLEOTIDE SEQUENCE</scope>
    <source>
        <strain evidence="14">CIRM-BRFM 674</strain>
    </source>
</reference>
<evidence type="ECO:0000256" key="4">
    <source>
        <dbReference type="ARBA" id="ARBA00010617"/>
    </source>
</evidence>
<proteinExistence type="inferred from homology"/>
<dbReference type="GO" id="GO:0004497">
    <property type="term" value="F:monooxygenase activity"/>
    <property type="evidence" value="ECO:0007669"/>
    <property type="project" value="UniProtKB-KW"/>
</dbReference>
<dbReference type="InterPro" id="IPR002401">
    <property type="entry name" value="Cyt_P450_E_grp-I"/>
</dbReference>
<name>A0A9P6CVJ8_9AGAR</name>
<comment type="similarity">
    <text evidence="4">Belongs to the cytochrome P450 family.</text>
</comment>
<evidence type="ECO:0000256" key="10">
    <source>
        <dbReference type="ARBA" id="ARBA00023004"/>
    </source>
</evidence>
<comment type="cofactor">
    <cofactor evidence="1 13">
        <name>heme</name>
        <dbReference type="ChEBI" id="CHEBI:30413"/>
    </cofactor>
</comment>
<evidence type="ECO:0000256" key="12">
    <source>
        <dbReference type="ARBA" id="ARBA00023136"/>
    </source>
</evidence>
<keyword evidence="8" id="KW-1133">Transmembrane helix</keyword>
<keyword evidence="5 13" id="KW-0349">Heme</keyword>
<dbReference type="Proteomes" id="UP000807469">
    <property type="component" value="Unassembled WGS sequence"/>
</dbReference>
<dbReference type="GO" id="GO:0020037">
    <property type="term" value="F:heme binding"/>
    <property type="evidence" value="ECO:0007669"/>
    <property type="project" value="InterPro"/>
</dbReference>
<dbReference type="AlphaFoldDB" id="A0A9P6CVJ8"/>
<evidence type="ECO:0000313" key="14">
    <source>
        <dbReference type="EMBL" id="KAF9474249.1"/>
    </source>
</evidence>
<evidence type="ECO:0000256" key="5">
    <source>
        <dbReference type="ARBA" id="ARBA00022617"/>
    </source>
</evidence>
<keyword evidence="6" id="KW-0812">Transmembrane</keyword>
<dbReference type="PRINTS" id="PR00463">
    <property type="entry name" value="EP450I"/>
</dbReference>
<comment type="caution">
    <text evidence="14">The sequence shown here is derived from an EMBL/GenBank/DDBJ whole genome shotgun (WGS) entry which is preliminary data.</text>
</comment>
<keyword evidence="11" id="KW-0503">Monooxygenase</keyword>
<dbReference type="SUPFAM" id="SSF48264">
    <property type="entry name" value="Cytochrome P450"/>
    <property type="match status" value="1"/>
</dbReference>